<keyword evidence="5" id="KW-0378">Hydrolase</keyword>
<dbReference type="InterPro" id="IPR033690">
    <property type="entry name" value="Adenylat_kinase_CS"/>
</dbReference>
<evidence type="ECO:0000256" key="2">
    <source>
        <dbReference type="ARBA" id="ARBA00022741"/>
    </source>
</evidence>
<dbReference type="PANTHER" id="PTHR23359">
    <property type="entry name" value="NUCLEOTIDE KINASE"/>
    <property type="match status" value="1"/>
</dbReference>
<dbReference type="Proteomes" id="UP000799772">
    <property type="component" value="Unassembled WGS sequence"/>
</dbReference>
<keyword evidence="3 4" id="KW-0418">Kinase</keyword>
<dbReference type="Gene3D" id="3.40.50.300">
    <property type="entry name" value="P-loop containing nucleotide triphosphate hydrolases"/>
    <property type="match status" value="1"/>
</dbReference>
<dbReference type="EMBL" id="ML978131">
    <property type="protein sequence ID" value="KAF2095616.1"/>
    <property type="molecule type" value="Genomic_DNA"/>
</dbReference>
<dbReference type="GO" id="GO:0019205">
    <property type="term" value="F:nucleobase-containing compound kinase activity"/>
    <property type="evidence" value="ECO:0007669"/>
    <property type="project" value="InterPro"/>
</dbReference>
<comment type="similarity">
    <text evidence="4">Belongs to the adenylate kinase family.</text>
</comment>
<evidence type="ECO:0000256" key="1">
    <source>
        <dbReference type="ARBA" id="ARBA00022679"/>
    </source>
</evidence>
<comment type="caution">
    <text evidence="5">The sequence shown here is derived from an EMBL/GenBank/DDBJ whole genome shotgun (WGS) entry which is preliminary data.</text>
</comment>
<protein>
    <submittedName>
        <fullName evidence="5">P-loop containing nucleoside triphosphate hydrolase protein</fullName>
    </submittedName>
</protein>
<dbReference type="SUPFAM" id="SSF52540">
    <property type="entry name" value="P-loop containing nucleoside triphosphate hydrolases"/>
    <property type="match status" value="1"/>
</dbReference>
<gene>
    <name evidence="5" type="ORF">NA57DRAFT_59604</name>
</gene>
<organism evidence="5 6">
    <name type="scientific">Rhizodiscina lignyota</name>
    <dbReference type="NCBI Taxonomy" id="1504668"/>
    <lineage>
        <taxon>Eukaryota</taxon>
        <taxon>Fungi</taxon>
        <taxon>Dikarya</taxon>
        <taxon>Ascomycota</taxon>
        <taxon>Pezizomycotina</taxon>
        <taxon>Dothideomycetes</taxon>
        <taxon>Pleosporomycetidae</taxon>
        <taxon>Aulographales</taxon>
        <taxon>Rhizodiscinaceae</taxon>
        <taxon>Rhizodiscina</taxon>
    </lineage>
</organism>
<reference evidence="5" key="1">
    <citation type="journal article" date="2020" name="Stud. Mycol.">
        <title>101 Dothideomycetes genomes: a test case for predicting lifestyles and emergence of pathogens.</title>
        <authorList>
            <person name="Haridas S."/>
            <person name="Albert R."/>
            <person name="Binder M."/>
            <person name="Bloem J."/>
            <person name="Labutti K."/>
            <person name="Salamov A."/>
            <person name="Andreopoulos B."/>
            <person name="Baker S."/>
            <person name="Barry K."/>
            <person name="Bills G."/>
            <person name="Bluhm B."/>
            <person name="Cannon C."/>
            <person name="Castanera R."/>
            <person name="Culley D."/>
            <person name="Daum C."/>
            <person name="Ezra D."/>
            <person name="Gonzalez J."/>
            <person name="Henrissat B."/>
            <person name="Kuo A."/>
            <person name="Liang C."/>
            <person name="Lipzen A."/>
            <person name="Lutzoni F."/>
            <person name="Magnuson J."/>
            <person name="Mondo S."/>
            <person name="Nolan M."/>
            <person name="Ohm R."/>
            <person name="Pangilinan J."/>
            <person name="Park H.-J."/>
            <person name="Ramirez L."/>
            <person name="Alfaro M."/>
            <person name="Sun H."/>
            <person name="Tritt A."/>
            <person name="Yoshinaga Y."/>
            <person name="Zwiers L.-H."/>
            <person name="Turgeon B."/>
            <person name="Goodwin S."/>
            <person name="Spatafora J."/>
            <person name="Crous P."/>
            <person name="Grigoriev I."/>
        </authorList>
    </citation>
    <scope>NUCLEOTIDE SEQUENCE</scope>
    <source>
        <strain evidence="5">CBS 133067</strain>
    </source>
</reference>
<dbReference type="OrthoDB" id="442176at2759"/>
<dbReference type="AlphaFoldDB" id="A0A9P4I5N1"/>
<dbReference type="GO" id="GO:0006139">
    <property type="term" value="P:nucleobase-containing compound metabolic process"/>
    <property type="evidence" value="ECO:0007669"/>
    <property type="project" value="InterPro"/>
</dbReference>
<dbReference type="GO" id="GO:0016787">
    <property type="term" value="F:hydrolase activity"/>
    <property type="evidence" value="ECO:0007669"/>
    <property type="project" value="UniProtKB-KW"/>
</dbReference>
<evidence type="ECO:0000256" key="3">
    <source>
        <dbReference type="ARBA" id="ARBA00022777"/>
    </source>
</evidence>
<dbReference type="PROSITE" id="PS00113">
    <property type="entry name" value="ADENYLATE_KINASE"/>
    <property type="match status" value="1"/>
</dbReference>
<keyword evidence="6" id="KW-1185">Reference proteome</keyword>
<evidence type="ECO:0000256" key="4">
    <source>
        <dbReference type="RuleBase" id="RU003330"/>
    </source>
</evidence>
<name>A0A9P4I5N1_9PEZI</name>
<dbReference type="Pfam" id="PF00406">
    <property type="entry name" value="ADK"/>
    <property type="match status" value="2"/>
</dbReference>
<sequence length="250" mass="28452">MGIPIIFAIGPPGAGKGTLLKRLAQDHNLYHLSVGDFLRSVRDAQGEGPNLLRSIVEARLTSGDLLPACVLMPLLKLKIDSVELGLECNDPLMLDHIATRIAPDLYKTTSTRPLVLQIFMHYNVDENKVVTVKDGPEFKVQHIAQPPRAIIIDGFPRDVAQAAEFERSFGKPEAVLHLHCSKWLAKERYLARAREADDEQLFEKRYSEYEQNIFEILKNYKHLFLDFDTGEETEMSYKNFAKWYRLLLGA</sequence>
<keyword evidence="1 4" id="KW-0808">Transferase</keyword>
<evidence type="ECO:0000313" key="6">
    <source>
        <dbReference type="Proteomes" id="UP000799772"/>
    </source>
</evidence>
<dbReference type="InterPro" id="IPR000850">
    <property type="entry name" value="Adenylat/UMP-CMP_kin"/>
</dbReference>
<dbReference type="GO" id="GO:0005524">
    <property type="term" value="F:ATP binding"/>
    <property type="evidence" value="ECO:0007669"/>
    <property type="project" value="InterPro"/>
</dbReference>
<keyword evidence="2" id="KW-0547">Nucleotide-binding</keyword>
<accession>A0A9P4I5N1</accession>
<evidence type="ECO:0000313" key="5">
    <source>
        <dbReference type="EMBL" id="KAF2095616.1"/>
    </source>
</evidence>
<dbReference type="InterPro" id="IPR027417">
    <property type="entry name" value="P-loop_NTPase"/>
</dbReference>
<proteinExistence type="inferred from homology"/>
<dbReference type="PRINTS" id="PR00094">
    <property type="entry name" value="ADENYLTKNASE"/>
</dbReference>